<dbReference type="AlphaFoldDB" id="A0A4Y2QCP1"/>
<dbReference type="EMBL" id="BGPR01013594">
    <property type="protein sequence ID" value="GBN61339.1"/>
    <property type="molecule type" value="Genomic_DNA"/>
</dbReference>
<organism evidence="1 2">
    <name type="scientific">Araneus ventricosus</name>
    <name type="common">Orbweaver spider</name>
    <name type="synonym">Epeira ventricosa</name>
    <dbReference type="NCBI Taxonomy" id="182803"/>
    <lineage>
        <taxon>Eukaryota</taxon>
        <taxon>Metazoa</taxon>
        <taxon>Ecdysozoa</taxon>
        <taxon>Arthropoda</taxon>
        <taxon>Chelicerata</taxon>
        <taxon>Arachnida</taxon>
        <taxon>Araneae</taxon>
        <taxon>Araneomorphae</taxon>
        <taxon>Entelegynae</taxon>
        <taxon>Araneoidea</taxon>
        <taxon>Araneidae</taxon>
        <taxon>Araneus</taxon>
    </lineage>
</organism>
<name>A0A4Y2QCP1_ARAVE</name>
<keyword evidence="2" id="KW-1185">Reference proteome</keyword>
<dbReference type="Proteomes" id="UP000499080">
    <property type="component" value="Unassembled WGS sequence"/>
</dbReference>
<sequence>MSVICERFGNQNWNSLGMDVKLQQPYRHECRSIYIFPTKLLKGLSVGLYNLLLKRIHGLYAWEERERNLLREELLALFVLEPVSERKVVASLEFSFLCLDIFNHCNENLLMVSLDSGNSSGLNSFSHAGKGETAPLGKIEKKVEENTRCHVLII</sequence>
<proteinExistence type="predicted"/>
<comment type="caution">
    <text evidence="1">The sequence shown here is derived from an EMBL/GenBank/DDBJ whole genome shotgun (WGS) entry which is preliminary data.</text>
</comment>
<protein>
    <submittedName>
        <fullName evidence="1">Uncharacterized protein</fullName>
    </submittedName>
</protein>
<evidence type="ECO:0000313" key="1">
    <source>
        <dbReference type="EMBL" id="GBN61339.1"/>
    </source>
</evidence>
<evidence type="ECO:0000313" key="2">
    <source>
        <dbReference type="Proteomes" id="UP000499080"/>
    </source>
</evidence>
<accession>A0A4Y2QCP1</accession>
<gene>
    <name evidence="1" type="ORF">AVEN_20152_1</name>
</gene>
<reference evidence="1 2" key="1">
    <citation type="journal article" date="2019" name="Sci. Rep.">
        <title>Orb-weaving spider Araneus ventricosus genome elucidates the spidroin gene catalogue.</title>
        <authorList>
            <person name="Kono N."/>
            <person name="Nakamura H."/>
            <person name="Ohtoshi R."/>
            <person name="Moran D.A.P."/>
            <person name="Shinohara A."/>
            <person name="Yoshida Y."/>
            <person name="Fujiwara M."/>
            <person name="Mori M."/>
            <person name="Tomita M."/>
            <person name="Arakawa K."/>
        </authorList>
    </citation>
    <scope>NUCLEOTIDE SEQUENCE [LARGE SCALE GENOMIC DNA]</scope>
</reference>